<keyword evidence="4" id="KW-0862">Zinc</keyword>
<name>A0A1C7NLF9_9FUNG</name>
<evidence type="ECO:0000259" key="7">
    <source>
        <dbReference type="PROSITE" id="PS50157"/>
    </source>
</evidence>
<dbReference type="GO" id="GO:0008270">
    <property type="term" value="F:zinc ion binding"/>
    <property type="evidence" value="ECO:0007669"/>
    <property type="project" value="UniProtKB-KW"/>
</dbReference>
<organism evidence="8 9">
    <name type="scientific">Choanephora cucurbitarum</name>
    <dbReference type="NCBI Taxonomy" id="101091"/>
    <lineage>
        <taxon>Eukaryota</taxon>
        <taxon>Fungi</taxon>
        <taxon>Fungi incertae sedis</taxon>
        <taxon>Mucoromycota</taxon>
        <taxon>Mucoromycotina</taxon>
        <taxon>Mucoromycetes</taxon>
        <taxon>Mucorales</taxon>
        <taxon>Mucorineae</taxon>
        <taxon>Choanephoraceae</taxon>
        <taxon>Choanephoroideae</taxon>
        <taxon>Choanephora</taxon>
    </lineage>
</organism>
<sequence>MNETSFLAINASGRPINILNDDKEPMLNNKTSTTESKRRYHCTESGCTKSFTTSGHLARHHRIHTGEKNFPCFYPGCLSRFSRQDNMMQHYRTHMSNNPRRVSKKSVDEVHPKPKLYAHQRIRSDPYKAERPLTIDQHLDKYYQQSTQHEQPQKYRYVPINIKKPAKRQQPQQPQEEESPVLFYQHKPLSYKRQINTPLHTLFPSTLLHPKLTSNSPSLSSPSSTNDTTSLDSSSFTSHTTDESSVQTGLLQLAHIVSTFG</sequence>
<dbReference type="SMART" id="SM00355">
    <property type="entry name" value="ZnF_C2H2"/>
    <property type="match status" value="2"/>
</dbReference>
<dbReference type="InterPro" id="IPR036236">
    <property type="entry name" value="Znf_C2H2_sf"/>
</dbReference>
<dbReference type="PANTHER" id="PTHR14003:SF19">
    <property type="entry name" value="YY2 TRANSCRIPTION FACTOR"/>
    <property type="match status" value="1"/>
</dbReference>
<evidence type="ECO:0000256" key="1">
    <source>
        <dbReference type="ARBA" id="ARBA00022723"/>
    </source>
</evidence>
<dbReference type="GO" id="GO:0000978">
    <property type="term" value="F:RNA polymerase II cis-regulatory region sequence-specific DNA binding"/>
    <property type="evidence" value="ECO:0007669"/>
    <property type="project" value="TreeGrafter"/>
</dbReference>
<dbReference type="GO" id="GO:0000785">
    <property type="term" value="C:chromatin"/>
    <property type="evidence" value="ECO:0007669"/>
    <property type="project" value="TreeGrafter"/>
</dbReference>
<feature type="region of interest" description="Disordered" evidence="6">
    <location>
        <begin position="213"/>
        <end position="244"/>
    </location>
</feature>
<keyword evidence="9" id="KW-1185">Reference proteome</keyword>
<dbReference type="GO" id="GO:0031519">
    <property type="term" value="C:PcG protein complex"/>
    <property type="evidence" value="ECO:0007669"/>
    <property type="project" value="TreeGrafter"/>
</dbReference>
<feature type="domain" description="C2H2-type" evidence="7">
    <location>
        <begin position="40"/>
        <end position="69"/>
    </location>
</feature>
<dbReference type="InParanoid" id="A0A1C7NLF9"/>
<dbReference type="InterPro" id="IPR013087">
    <property type="entry name" value="Znf_C2H2_type"/>
</dbReference>
<dbReference type="GO" id="GO:0000981">
    <property type="term" value="F:DNA-binding transcription factor activity, RNA polymerase II-specific"/>
    <property type="evidence" value="ECO:0007669"/>
    <property type="project" value="UniProtKB-ARBA"/>
</dbReference>
<dbReference type="SUPFAM" id="SSF57667">
    <property type="entry name" value="beta-beta-alpha zinc fingers"/>
    <property type="match status" value="1"/>
</dbReference>
<reference evidence="8 9" key="1">
    <citation type="submission" date="2016-03" db="EMBL/GenBank/DDBJ databases">
        <title>Choanephora cucurbitarum.</title>
        <authorList>
            <person name="Min B."/>
            <person name="Park H."/>
            <person name="Park J.-H."/>
            <person name="Shin H.-D."/>
            <person name="Choi I.-G."/>
        </authorList>
    </citation>
    <scope>NUCLEOTIDE SEQUENCE [LARGE SCALE GENOMIC DNA]</scope>
    <source>
        <strain evidence="8 9">KUS-F28377</strain>
    </source>
</reference>
<dbReference type="STRING" id="101091.A0A1C7NLF9"/>
<dbReference type="PROSITE" id="PS00028">
    <property type="entry name" value="ZINC_FINGER_C2H2_1"/>
    <property type="match status" value="2"/>
</dbReference>
<dbReference type="PROSITE" id="PS50157">
    <property type="entry name" value="ZINC_FINGER_C2H2_2"/>
    <property type="match status" value="2"/>
</dbReference>
<keyword evidence="2" id="KW-0677">Repeat</keyword>
<dbReference type="OrthoDB" id="6365676at2759"/>
<dbReference type="EMBL" id="LUGH01000077">
    <property type="protein sequence ID" value="OBZ89810.1"/>
    <property type="molecule type" value="Genomic_DNA"/>
</dbReference>
<dbReference type="Gene3D" id="3.30.160.60">
    <property type="entry name" value="Classic Zinc Finger"/>
    <property type="match status" value="2"/>
</dbReference>
<proteinExistence type="predicted"/>
<evidence type="ECO:0000313" key="9">
    <source>
        <dbReference type="Proteomes" id="UP000093000"/>
    </source>
</evidence>
<evidence type="ECO:0000256" key="3">
    <source>
        <dbReference type="ARBA" id="ARBA00022771"/>
    </source>
</evidence>
<protein>
    <submittedName>
        <fullName evidence="8">Transcriptional regulator NRG1</fullName>
    </submittedName>
</protein>
<dbReference type="Proteomes" id="UP000093000">
    <property type="component" value="Unassembled WGS sequence"/>
</dbReference>
<dbReference type="AlphaFoldDB" id="A0A1C7NLF9"/>
<comment type="caution">
    <text evidence="8">The sequence shown here is derived from an EMBL/GenBank/DDBJ whole genome shotgun (WGS) entry which is preliminary data.</text>
</comment>
<dbReference type="PANTHER" id="PTHR14003">
    <property type="entry name" value="TRANSCRIPTIONAL REPRESSOR PROTEIN YY"/>
    <property type="match status" value="1"/>
</dbReference>
<evidence type="ECO:0000256" key="4">
    <source>
        <dbReference type="ARBA" id="ARBA00022833"/>
    </source>
</evidence>
<feature type="domain" description="C2H2-type" evidence="7">
    <location>
        <begin position="70"/>
        <end position="99"/>
    </location>
</feature>
<dbReference type="Pfam" id="PF00096">
    <property type="entry name" value="zf-C2H2"/>
    <property type="match status" value="1"/>
</dbReference>
<feature type="region of interest" description="Disordered" evidence="6">
    <location>
        <begin position="95"/>
        <end position="129"/>
    </location>
</feature>
<dbReference type="FunFam" id="3.30.160.60:FF:000072">
    <property type="entry name" value="zinc finger protein 143 isoform X1"/>
    <property type="match status" value="1"/>
</dbReference>
<keyword evidence="1" id="KW-0479">Metal-binding</keyword>
<accession>A0A1C7NLF9</accession>
<evidence type="ECO:0000313" key="8">
    <source>
        <dbReference type="EMBL" id="OBZ89810.1"/>
    </source>
</evidence>
<gene>
    <name evidence="8" type="primary">NRG1_1</name>
    <name evidence="8" type="ORF">A0J61_02148</name>
</gene>
<evidence type="ECO:0000256" key="2">
    <source>
        <dbReference type="ARBA" id="ARBA00022737"/>
    </source>
</evidence>
<evidence type="ECO:0000256" key="6">
    <source>
        <dbReference type="SAM" id="MobiDB-lite"/>
    </source>
</evidence>
<keyword evidence="3 5" id="KW-0863">Zinc-finger</keyword>
<evidence type="ECO:0000256" key="5">
    <source>
        <dbReference type="PROSITE-ProRule" id="PRU00042"/>
    </source>
</evidence>
<dbReference type="GO" id="GO:0005667">
    <property type="term" value="C:transcription regulator complex"/>
    <property type="evidence" value="ECO:0007669"/>
    <property type="project" value="TreeGrafter"/>
</dbReference>